<name>B0TUA8_SHEHH</name>
<dbReference type="KEGG" id="shl:Shal_0833"/>
<dbReference type="eggNOG" id="ENOG5033H20">
    <property type="taxonomic scope" value="Bacteria"/>
</dbReference>
<sequence length="134" mass="15485">MEMVSLMDNTQYFYRNAVFSFKNKRVSLVDIDYPDRATPLDEWLGVVVSLADGQHTIQQMIDYMSRQYQGAPENLEETLHSVIERLEEGKIIQLSKRIVSLPYYLSLPIEELDIEKAKNLIMEDGYSSSSSKLN</sequence>
<dbReference type="EMBL" id="CP000931">
    <property type="protein sequence ID" value="ABZ75408.1"/>
    <property type="molecule type" value="Genomic_DNA"/>
</dbReference>
<evidence type="ECO:0008006" key="3">
    <source>
        <dbReference type="Google" id="ProtNLM"/>
    </source>
</evidence>
<accession>B0TUA8</accession>
<dbReference type="AlphaFoldDB" id="B0TUA8"/>
<keyword evidence="2" id="KW-1185">Reference proteome</keyword>
<reference evidence="1" key="1">
    <citation type="submission" date="2008-01" db="EMBL/GenBank/DDBJ databases">
        <title>Complete sequence of Shewanella halifaxensis HAW-EB4.</title>
        <authorList>
            <consortium name="US DOE Joint Genome Institute"/>
            <person name="Copeland A."/>
            <person name="Lucas S."/>
            <person name="Lapidus A."/>
            <person name="Glavina del Rio T."/>
            <person name="Dalin E."/>
            <person name="Tice H."/>
            <person name="Bruce D."/>
            <person name="Goodwin L."/>
            <person name="Pitluck S."/>
            <person name="Sims D."/>
            <person name="Brettin T."/>
            <person name="Detter J.C."/>
            <person name="Han C."/>
            <person name="Kuske C.R."/>
            <person name="Schmutz J."/>
            <person name="Larimer F."/>
            <person name="Land M."/>
            <person name="Hauser L."/>
            <person name="Kyrpides N."/>
            <person name="Kim E."/>
            <person name="Zhao J.-S."/>
            <person name="Richardson P."/>
        </authorList>
    </citation>
    <scope>NUCLEOTIDE SEQUENCE [LARGE SCALE GENOMIC DNA]</scope>
    <source>
        <strain evidence="1">HAW-EB4</strain>
    </source>
</reference>
<gene>
    <name evidence="1" type="ordered locus">Shal_0833</name>
</gene>
<dbReference type="Proteomes" id="UP000001317">
    <property type="component" value="Chromosome"/>
</dbReference>
<evidence type="ECO:0000313" key="1">
    <source>
        <dbReference type="EMBL" id="ABZ75408.1"/>
    </source>
</evidence>
<dbReference type="Gene3D" id="1.10.10.1150">
    <property type="entry name" value="Coenzyme PQQ synthesis protein D (PqqD)"/>
    <property type="match status" value="1"/>
</dbReference>
<dbReference type="InterPro" id="IPR041881">
    <property type="entry name" value="PqqD_sf"/>
</dbReference>
<proteinExistence type="predicted"/>
<organism evidence="1 2">
    <name type="scientific">Shewanella halifaxensis (strain HAW-EB4)</name>
    <dbReference type="NCBI Taxonomy" id="458817"/>
    <lineage>
        <taxon>Bacteria</taxon>
        <taxon>Pseudomonadati</taxon>
        <taxon>Pseudomonadota</taxon>
        <taxon>Gammaproteobacteria</taxon>
        <taxon>Alteromonadales</taxon>
        <taxon>Shewanellaceae</taxon>
        <taxon>Shewanella</taxon>
    </lineage>
</organism>
<evidence type="ECO:0000313" key="2">
    <source>
        <dbReference type="Proteomes" id="UP000001317"/>
    </source>
</evidence>
<protein>
    <recommendedName>
        <fullName evidence="3">Coenzyme PQQ synthesis D</fullName>
    </recommendedName>
</protein>
<dbReference type="HOGENOM" id="CLU_2013702_0_0_6"/>